<proteinExistence type="predicted"/>
<dbReference type="Proteomes" id="UP000636709">
    <property type="component" value="Unassembled WGS sequence"/>
</dbReference>
<evidence type="ECO:0000313" key="3">
    <source>
        <dbReference type="Proteomes" id="UP000636709"/>
    </source>
</evidence>
<organism evidence="2 3">
    <name type="scientific">Digitaria exilis</name>
    <dbReference type="NCBI Taxonomy" id="1010633"/>
    <lineage>
        <taxon>Eukaryota</taxon>
        <taxon>Viridiplantae</taxon>
        <taxon>Streptophyta</taxon>
        <taxon>Embryophyta</taxon>
        <taxon>Tracheophyta</taxon>
        <taxon>Spermatophyta</taxon>
        <taxon>Magnoliopsida</taxon>
        <taxon>Liliopsida</taxon>
        <taxon>Poales</taxon>
        <taxon>Poaceae</taxon>
        <taxon>PACMAD clade</taxon>
        <taxon>Panicoideae</taxon>
        <taxon>Panicodae</taxon>
        <taxon>Paniceae</taxon>
        <taxon>Anthephorinae</taxon>
        <taxon>Digitaria</taxon>
    </lineage>
</organism>
<dbReference type="InterPro" id="IPR055305">
    <property type="entry name" value="GG3-like"/>
</dbReference>
<reference evidence="2" key="1">
    <citation type="submission" date="2020-07" db="EMBL/GenBank/DDBJ databases">
        <title>Genome sequence and genetic diversity analysis of an under-domesticated orphan crop, white fonio (Digitaria exilis).</title>
        <authorList>
            <person name="Bennetzen J.L."/>
            <person name="Chen S."/>
            <person name="Ma X."/>
            <person name="Wang X."/>
            <person name="Yssel A.E.J."/>
            <person name="Chaluvadi S.R."/>
            <person name="Johnson M."/>
            <person name="Gangashetty P."/>
            <person name="Hamidou F."/>
            <person name="Sanogo M.D."/>
            <person name="Zwaenepoel A."/>
            <person name="Wallace J."/>
            <person name="Van De Peer Y."/>
            <person name="Van Deynze A."/>
        </authorList>
    </citation>
    <scope>NUCLEOTIDE SEQUENCE</scope>
    <source>
        <tissue evidence="2">Leaves</tissue>
    </source>
</reference>
<evidence type="ECO:0000313" key="2">
    <source>
        <dbReference type="EMBL" id="KAF8769027.1"/>
    </source>
</evidence>
<comment type="caution">
    <text evidence="2">The sequence shown here is derived from an EMBL/GenBank/DDBJ whole genome shotgun (WGS) entry which is preliminary data.</text>
</comment>
<feature type="region of interest" description="Disordered" evidence="1">
    <location>
        <begin position="1"/>
        <end position="21"/>
    </location>
</feature>
<dbReference type="EMBL" id="JACEFO010000473">
    <property type="protein sequence ID" value="KAF8769027.1"/>
    <property type="molecule type" value="Genomic_DNA"/>
</dbReference>
<dbReference type="OrthoDB" id="784350at2759"/>
<gene>
    <name evidence="2" type="ORF">HU200_007007</name>
</gene>
<accession>A0A835KV14</accession>
<protein>
    <submittedName>
        <fullName evidence="2">Uncharacterized protein</fullName>
    </submittedName>
</protein>
<name>A0A835KV14_9POAL</name>
<keyword evidence="3" id="KW-1185">Reference proteome</keyword>
<sequence>MGDEVAVVLEPPRPKSPPRYPDLCGRRRLQLELQILNREIDFLKGNEGLFDAVLRFQGTDLRCWFRWLKTSYNHLKEFHQFLEAVKSRFSGPS</sequence>
<dbReference type="PANTHER" id="PTHR32378:SF10">
    <property type="entry name" value="GUANINE NUCLEOTIDE-BINDING PROTEIN SUBUNIT GAMMA 3"/>
    <property type="match status" value="1"/>
</dbReference>
<dbReference type="PANTHER" id="PTHR32378">
    <property type="entry name" value="GUANINE NUCLEOTIDE-BINDING PROTEIN SUBUNIT GAMMA 3"/>
    <property type="match status" value="1"/>
</dbReference>
<evidence type="ECO:0000256" key="1">
    <source>
        <dbReference type="SAM" id="MobiDB-lite"/>
    </source>
</evidence>
<dbReference type="AlphaFoldDB" id="A0A835KV14"/>